<feature type="domain" description="C2H2-type" evidence="14">
    <location>
        <begin position="367"/>
        <end position="394"/>
    </location>
</feature>
<keyword evidence="6 12" id="KW-0863">Zinc-finger</keyword>
<organism evidence="15 16">
    <name type="scientific">Aquarana catesbeiana</name>
    <name type="common">American bullfrog</name>
    <name type="synonym">Rana catesbeiana</name>
    <dbReference type="NCBI Taxonomy" id="8400"/>
    <lineage>
        <taxon>Eukaryota</taxon>
        <taxon>Metazoa</taxon>
        <taxon>Chordata</taxon>
        <taxon>Craniata</taxon>
        <taxon>Vertebrata</taxon>
        <taxon>Euteleostomi</taxon>
        <taxon>Amphibia</taxon>
        <taxon>Batrachia</taxon>
        <taxon>Anura</taxon>
        <taxon>Neobatrachia</taxon>
        <taxon>Ranoidea</taxon>
        <taxon>Ranidae</taxon>
        <taxon>Aquarana</taxon>
    </lineage>
</organism>
<comment type="subcellular location">
    <subcellularLocation>
        <location evidence="2">Nucleus</location>
    </subcellularLocation>
</comment>
<dbReference type="GO" id="GO:0008270">
    <property type="term" value="F:zinc ion binding"/>
    <property type="evidence" value="ECO:0007669"/>
    <property type="project" value="UniProtKB-KW"/>
</dbReference>
<dbReference type="AlphaFoldDB" id="A0A2G9QIR8"/>
<feature type="domain" description="C2H2-type" evidence="14">
    <location>
        <begin position="423"/>
        <end position="450"/>
    </location>
</feature>
<comment type="similarity">
    <text evidence="3">Belongs to the krueppel C2H2-type zinc-finger protein family.</text>
</comment>
<keyword evidence="9" id="KW-0238">DNA-binding</keyword>
<name>A0A2G9QIR8_AQUCT</name>
<evidence type="ECO:0000256" key="1">
    <source>
        <dbReference type="ARBA" id="ARBA00003767"/>
    </source>
</evidence>
<dbReference type="InterPro" id="IPR036236">
    <property type="entry name" value="Znf_C2H2_sf"/>
</dbReference>
<evidence type="ECO:0000256" key="13">
    <source>
        <dbReference type="SAM" id="MobiDB-lite"/>
    </source>
</evidence>
<dbReference type="EMBL" id="KV973176">
    <property type="protein sequence ID" value="PIO15457.1"/>
    <property type="molecule type" value="Genomic_DNA"/>
</dbReference>
<dbReference type="Pfam" id="PF00096">
    <property type="entry name" value="zf-C2H2"/>
    <property type="match status" value="5"/>
</dbReference>
<reference evidence="16" key="1">
    <citation type="journal article" date="2017" name="Nat. Commun.">
        <title>The North American bullfrog draft genome provides insight into hormonal regulation of long noncoding RNA.</title>
        <authorList>
            <person name="Hammond S.A."/>
            <person name="Warren R.L."/>
            <person name="Vandervalk B.P."/>
            <person name="Kucuk E."/>
            <person name="Khan H."/>
            <person name="Gibb E.A."/>
            <person name="Pandoh P."/>
            <person name="Kirk H."/>
            <person name="Zhao Y."/>
            <person name="Jones M."/>
            <person name="Mungall A.J."/>
            <person name="Coope R."/>
            <person name="Pleasance S."/>
            <person name="Moore R.A."/>
            <person name="Holt R.A."/>
            <person name="Round J.M."/>
            <person name="Ohora S."/>
            <person name="Walle B.V."/>
            <person name="Veldhoen N."/>
            <person name="Helbing C.C."/>
            <person name="Birol I."/>
        </authorList>
    </citation>
    <scope>NUCLEOTIDE SEQUENCE [LARGE SCALE GENOMIC DNA]</scope>
</reference>
<feature type="compositionally biased region" description="Acidic residues" evidence="13">
    <location>
        <begin position="186"/>
        <end position="203"/>
    </location>
</feature>
<sequence>LGQVLEFMYTARLHLTRENVEDVLAVAGFLQMQEIVNACTALKSLSIGAVPATHSLEALSSPQAEVTQPEGEYPAPAVGGETVMESSGAGQSVYSEGDGASEEGVNNRQTNVGIGDDLMTQEAWPVQEKNDSTTACESQTKEQEIPQGQTQEKLPAEPVTEHTSPEMGIPHLEGNRESGLTINESGMEEGEDENESESNDEQDMPSTPRQLRASNYADRTETRQYSATTHVCELAIQPMTDRAAARPHKSPLKPHGCDDCGKSYRLVSLLNLHKKRHSGEPTYYCKVCGKLFTTSGNLKRHQLVHSGEKPYQCEYCNRPFSDPTSKMRHLETHDTNKEHKCPHCDKKFNQLGNLKAHLKIHIADGPLKCRECGKQFTTSGNLKRHLRIHSGEKPYVCVHCKRKFADPGALQRHVRTHTGEKPCLCVICGKAFTQASSLIAHVRQHTGEKPYVCERCVVPISASVTADETEALKAEISKAVKQVQEAERNNFV</sequence>
<feature type="domain" description="C2H2-type" evidence="14">
    <location>
        <begin position="311"/>
        <end position="338"/>
    </location>
</feature>
<evidence type="ECO:0000256" key="2">
    <source>
        <dbReference type="ARBA" id="ARBA00004123"/>
    </source>
</evidence>
<evidence type="ECO:0000256" key="11">
    <source>
        <dbReference type="ARBA" id="ARBA00023242"/>
    </source>
</evidence>
<dbReference type="Pfam" id="PF13894">
    <property type="entry name" value="zf-C2H2_4"/>
    <property type="match status" value="1"/>
</dbReference>
<keyword evidence="16" id="KW-1185">Reference proteome</keyword>
<dbReference type="FunFam" id="3.30.160.60:FF:000100">
    <property type="entry name" value="Zinc finger 45-like"/>
    <property type="match status" value="1"/>
</dbReference>
<comment type="function">
    <text evidence="1">May be involved in transcriptional regulation.</text>
</comment>
<feature type="domain" description="C2H2-type" evidence="14">
    <location>
        <begin position="283"/>
        <end position="310"/>
    </location>
</feature>
<dbReference type="PANTHER" id="PTHR24394">
    <property type="entry name" value="ZINC FINGER PROTEIN"/>
    <property type="match status" value="1"/>
</dbReference>
<dbReference type="Pfam" id="PF00651">
    <property type="entry name" value="BTB"/>
    <property type="match status" value="1"/>
</dbReference>
<feature type="domain" description="C2H2-type" evidence="14">
    <location>
        <begin position="255"/>
        <end position="282"/>
    </location>
</feature>
<gene>
    <name evidence="15" type="ORF">AB205_0110240</name>
</gene>
<feature type="domain" description="C2H2-type" evidence="14">
    <location>
        <begin position="339"/>
        <end position="366"/>
    </location>
</feature>
<proteinExistence type="inferred from homology"/>
<dbReference type="SUPFAM" id="SSF54695">
    <property type="entry name" value="POZ domain"/>
    <property type="match status" value="1"/>
</dbReference>
<dbReference type="GO" id="GO:0000981">
    <property type="term" value="F:DNA-binding transcription factor activity, RNA polymerase II-specific"/>
    <property type="evidence" value="ECO:0007669"/>
    <property type="project" value="TreeGrafter"/>
</dbReference>
<dbReference type="GO" id="GO:0003677">
    <property type="term" value="F:DNA binding"/>
    <property type="evidence" value="ECO:0007669"/>
    <property type="project" value="UniProtKB-KW"/>
</dbReference>
<evidence type="ECO:0000259" key="14">
    <source>
        <dbReference type="PROSITE" id="PS50157"/>
    </source>
</evidence>
<keyword evidence="8" id="KW-0805">Transcription regulation</keyword>
<feature type="non-terminal residue" evidence="15">
    <location>
        <position position="1"/>
    </location>
</feature>
<evidence type="ECO:0000256" key="8">
    <source>
        <dbReference type="ARBA" id="ARBA00023015"/>
    </source>
</evidence>
<dbReference type="FunFam" id="3.30.160.60:FF:000267">
    <property type="entry name" value="Zinc finger and BTB domain-containing 49"/>
    <property type="match status" value="1"/>
</dbReference>
<evidence type="ECO:0000256" key="7">
    <source>
        <dbReference type="ARBA" id="ARBA00022833"/>
    </source>
</evidence>
<evidence type="ECO:0000256" key="5">
    <source>
        <dbReference type="ARBA" id="ARBA00022737"/>
    </source>
</evidence>
<dbReference type="Proteomes" id="UP000228934">
    <property type="component" value="Unassembled WGS sequence"/>
</dbReference>
<dbReference type="InterPro" id="IPR013087">
    <property type="entry name" value="Znf_C2H2_type"/>
</dbReference>
<dbReference type="InterPro" id="IPR011333">
    <property type="entry name" value="SKP1/BTB/POZ_sf"/>
</dbReference>
<evidence type="ECO:0000256" key="3">
    <source>
        <dbReference type="ARBA" id="ARBA00006991"/>
    </source>
</evidence>
<keyword evidence="5" id="KW-0677">Repeat</keyword>
<keyword evidence="11" id="KW-0539">Nucleus</keyword>
<dbReference type="FunFam" id="3.30.160.60:FF:000225">
    <property type="entry name" value="zinc finger and BTB domain-containing protein 17 isoform X2"/>
    <property type="match status" value="1"/>
</dbReference>
<dbReference type="InterPro" id="IPR000210">
    <property type="entry name" value="BTB/POZ_dom"/>
</dbReference>
<dbReference type="Gene3D" id="3.30.710.10">
    <property type="entry name" value="Potassium Channel Kv1.1, Chain A"/>
    <property type="match status" value="1"/>
</dbReference>
<dbReference type="PROSITE" id="PS00028">
    <property type="entry name" value="ZINC_FINGER_C2H2_1"/>
    <property type="match status" value="7"/>
</dbReference>
<dbReference type="PROSITE" id="PS50157">
    <property type="entry name" value="ZINC_FINGER_C2H2_2"/>
    <property type="match status" value="7"/>
</dbReference>
<dbReference type="PANTHER" id="PTHR24394:SF52">
    <property type="entry name" value="ZINC FINGER AND BTB DOMAIN CONTAINING 17"/>
    <property type="match status" value="1"/>
</dbReference>
<dbReference type="Gene3D" id="3.30.160.60">
    <property type="entry name" value="Classic Zinc Finger"/>
    <property type="match status" value="7"/>
</dbReference>
<evidence type="ECO:0000256" key="4">
    <source>
        <dbReference type="ARBA" id="ARBA00022723"/>
    </source>
</evidence>
<dbReference type="GO" id="GO:0005634">
    <property type="term" value="C:nucleus"/>
    <property type="evidence" value="ECO:0007669"/>
    <property type="project" value="UniProtKB-SubCell"/>
</dbReference>
<evidence type="ECO:0000256" key="9">
    <source>
        <dbReference type="ARBA" id="ARBA00023125"/>
    </source>
</evidence>
<feature type="region of interest" description="Disordered" evidence="13">
    <location>
        <begin position="86"/>
        <end position="223"/>
    </location>
</feature>
<dbReference type="OrthoDB" id="10018191at2759"/>
<dbReference type="FunFam" id="3.30.160.60:FF:000831">
    <property type="entry name" value="Zinc finger and BTB domain-containing protein 17"/>
    <property type="match status" value="1"/>
</dbReference>
<keyword evidence="4" id="KW-0479">Metal-binding</keyword>
<keyword evidence="7" id="KW-0862">Zinc</keyword>
<protein>
    <recommendedName>
        <fullName evidence="14">C2H2-type domain-containing protein</fullName>
    </recommendedName>
</protein>
<feature type="domain" description="C2H2-type" evidence="14">
    <location>
        <begin position="395"/>
        <end position="422"/>
    </location>
</feature>
<evidence type="ECO:0000256" key="10">
    <source>
        <dbReference type="ARBA" id="ARBA00023163"/>
    </source>
</evidence>
<dbReference type="SUPFAM" id="SSF57667">
    <property type="entry name" value="beta-beta-alpha zinc fingers"/>
    <property type="match status" value="4"/>
</dbReference>
<keyword evidence="10" id="KW-0804">Transcription</keyword>
<dbReference type="FunFam" id="3.30.160.60:FF:000744">
    <property type="entry name" value="zinc finger E-box-binding homeobox 1"/>
    <property type="match status" value="1"/>
</dbReference>
<dbReference type="SMART" id="SM00355">
    <property type="entry name" value="ZnF_C2H2"/>
    <property type="match status" value="7"/>
</dbReference>
<evidence type="ECO:0000256" key="6">
    <source>
        <dbReference type="ARBA" id="ARBA00022771"/>
    </source>
</evidence>
<dbReference type="FunFam" id="3.30.160.60:FF:002343">
    <property type="entry name" value="Zinc finger protein 33A"/>
    <property type="match status" value="1"/>
</dbReference>
<dbReference type="FunFam" id="3.30.160.60:FF:001032">
    <property type="entry name" value="zinc finger and BTB domain-containing protein 17 isoform X1"/>
    <property type="match status" value="1"/>
</dbReference>
<evidence type="ECO:0000313" key="15">
    <source>
        <dbReference type="EMBL" id="PIO15457.1"/>
    </source>
</evidence>
<accession>A0A2G9QIR8</accession>
<evidence type="ECO:0000313" key="16">
    <source>
        <dbReference type="Proteomes" id="UP000228934"/>
    </source>
</evidence>
<evidence type="ECO:0000256" key="12">
    <source>
        <dbReference type="PROSITE-ProRule" id="PRU00042"/>
    </source>
</evidence>